<protein>
    <submittedName>
        <fullName evidence="2">Chemotaxis protein CheW</fullName>
    </submittedName>
</protein>
<dbReference type="InterPro" id="IPR002545">
    <property type="entry name" value="CheW-lke_dom"/>
</dbReference>
<dbReference type="Proteomes" id="UP001165962">
    <property type="component" value="Unassembled WGS sequence"/>
</dbReference>
<comment type="caution">
    <text evidence="2">The sequence shown here is derived from an EMBL/GenBank/DDBJ whole genome shotgun (WGS) entry which is preliminary data.</text>
</comment>
<organism evidence="2 3">
    <name type="scientific">Paenibacillus agricola</name>
    <dbReference type="NCBI Taxonomy" id="2716264"/>
    <lineage>
        <taxon>Bacteria</taxon>
        <taxon>Bacillati</taxon>
        <taxon>Bacillota</taxon>
        <taxon>Bacilli</taxon>
        <taxon>Bacillales</taxon>
        <taxon>Paenibacillaceae</taxon>
        <taxon>Paenibacillus</taxon>
    </lineage>
</organism>
<gene>
    <name evidence="2" type="ORF">G9U52_23610</name>
</gene>
<reference evidence="2" key="1">
    <citation type="submission" date="2020-03" db="EMBL/GenBank/DDBJ databases">
        <title>Draft sequencing of Paenibacilllus sp. S3N08.</title>
        <authorList>
            <person name="Kim D.-U."/>
        </authorList>
    </citation>
    <scope>NUCLEOTIDE SEQUENCE</scope>
    <source>
        <strain evidence="2">S3N08</strain>
    </source>
</reference>
<sequence length="148" mass="16697">MVEALQAHQYIVVELGHEKYALKISEIYEIIKLQKITAVPNNKSFLEGVTNLRGKIVPIISLRKRFGLESSKKRKGERIVVVQYKEEMIGVIVDGVSQVTRFTDIQSSEDIVSGFDGYYFSGIGHSEEGLISILDVEHILDGMEVNER</sequence>
<dbReference type="Gene3D" id="2.40.50.180">
    <property type="entry name" value="CheA-289, Domain 4"/>
    <property type="match status" value="1"/>
</dbReference>
<keyword evidence="3" id="KW-1185">Reference proteome</keyword>
<accession>A0ABX0J8Q5</accession>
<dbReference type="PANTHER" id="PTHR22617">
    <property type="entry name" value="CHEMOTAXIS SENSOR HISTIDINE KINASE-RELATED"/>
    <property type="match status" value="1"/>
</dbReference>
<evidence type="ECO:0000259" key="1">
    <source>
        <dbReference type="PROSITE" id="PS50851"/>
    </source>
</evidence>
<dbReference type="SUPFAM" id="SSF50341">
    <property type="entry name" value="CheW-like"/>
    <property type="match status" value="1"/>
</dbReference>
<name>A0ABX0J8Q5_9BACL</name>
<dbReference type="EMBL" id="JAAOIW010000009">
    <property type="protein sequence ID" value="NHN32812.1"/>
    <property type="molecule type" value="Genomic_DNA"/>
</dbReference>
<dbReference type="PANTHER" id="PTHR22617:SF23">
    <property type="entry name" value="CHEMOTAXIS PROTEIN CHEW"/>
    <property type="match status" value="1"/>
</dbReference>
<dbReference type="PROSITE" id="PS50851">
    <property type="entry name" value="CHEW"/>
    <property type="match status" value="1"/>
</dbReference>
<evidence type="ECO:0000313" key="3">
    <source>
        <dbReference type="Proteomes" id="UP001165962"/>
    </source>
</evidence>
<dbReference type="SMART" id="SM00260">
    <property type="entry name" value="CheW"/>
    <property type="match status" value="1"/>
</dbReference>
<dbReference type="Gene3D" id="2.30.30.40">
    <property type="entry name" value="SH3 Domains"/>
    <property type="match status" value="1"/>
</dbReference>
<proteinExistence type="predicted"/>
<dbReference type="Pfam" id="PF01584">
    <property type="entry name" value="CheW"/>
    <property type="match status" value="1"/>
</dbReference>
<feature type="domain" description="CheW-like" evidence="1">
    <location>
        <begin position="7"/>
        <end position="145"/>
    </location>
</feature>
<dbReference type="InterPro" id="IPR039315">
    <property type="entry name" value="CheW"/>
</dbReference>
<dbReference type="InterPro" id="IPR036061">
    <property type="entry name" value="CheW-like_dom_sf"/>
</dbReference>
<evidence type="ECO:0000313" key="2">
    <source>
        <dbReference type="EMBL" id="NHN32812.1"/>
    </source>
</evidence>